<dbReference type="AlphaFoldDB" id="A0A9Q1F766"/>
<evidence type="ECO:0000256" key="1">
    <source>
        <dbReference type="SAM" id="MobiDB-lite"/>
    </source>
</evidence>
<comment type="caution">
    <text evidence="2">The sequence shown here is derived from an EMBL/GenBank/DDBJ whole genome shotgun (WGS) entry which is preliminary data.</text>
</comment>
<keyword evidence="3" id="KW-1185">Reference proteome</keyword>
<evidence type="ECO:0000313" key="2">
    <source>
        <dbReference type="EMBL" id="KAJ8352411.1"/>
    </source>
</evidence>
<feature type="compositionally biased region" description="Pro residues" evidence="1">
    <location>
        <begin position="83"/>
        <end position="101"/>
    </location>
</feature>
<accession>A0A9Q1F766</accession>
<dbReference type="OrthoDB" id="8961696at2759"/>
<dbReference type="Proteomes" id="UP001152622">
    <property type="component" value="Chromosome 8"/>
</dbReference>
<proteinExistence type="predicted"/>
<organism evidence="2 3">
    <name type="scientific">Synaphobranchus kaupii</name>
    <name type="common">Kaup's arrowtooth eel</name>
    <dbReference type="NCBI Taxonomy" id="118154"/>
    <lineage>
        <taxon>Eukaryota</taxon>
        <taxon>Metazoa</taxon>
        <taxon>Chordata</taxon>
        <taxon>Craniata</taxon>
        <taxon>Vertebrata</taxon>
        <taxon>Euteleostomi</taxon>
        <taxon>Actinopterygii</taxon>
        <taxon>Neopterygii</taxon>
        <taxon>Teleostei</taxon>
        <taxon>Anguilliformes</taxon>
        <taxon>Synaphobranchidae</taxon>
        <taxon>Synaphobranchus</taxon>
    </lineage>
</organism>
<evidence type="ECO:0000313" key="3">
    <source>
        <dbReference type="Proteomes" id="UP001152622"/>
    </source>
</evidence>
<dbReference type="EMBL" id="JAINUF010000008">
    <property type="protein sequence ID" value="KAJ8352411.1"/>
    <property type="molecule type" value="Genomic_DNA"/>
</dbReference>
<name>A0A9Q1F766_SYNKA</name>
<gene>
    <name evidence="2" type="ORF">SKAU_G00238870</name>
</gene>
<sequence>MKVFERLVLVHLKTITDPLLDPLQFAYRANSCTSSHQSVKLLKFADDTTLIGLISKGDESAYRPCTTSRALKRARKIMADPSHPGPRPLLTAPPPAGGCGR</sequence>
<evidence type="ECO:0008006" key="4">
    <source>
        <dbReference type="Google" id="ProtNLM"/>
    </source>
</evidence>
<reference evidence="2" key="1">
    <citation type="journal article" date="2023" name="Science">
        <title>Genome structures resolve the early diversification of teleost fishes.</title>
        <authorList>
            <person name="Parey E."/>
            <person name="Louis A."/>
            <person name="Montfort J."/>
            <person name="Bouchez O."/>
            <person name="Roques C."/>
            <person name="Iampietro C."/>
            <person name="Lluch J."/>
            <person name="Castinel A."/>
            <person name="Donnadieu C."/>
            <person name="Desvignes T."/>
            <person name="Floi Bucao C."/>
            <person name="Jouanno E."/>
            <person name="Wen M."/>
            <person name="Mejri S."/>
            <person name="Dirks R."/>
            <person name="Jansen H."/>
            <person name="Henkel C."/>
            <person name="Chen W.J."/>
            <person name="Zahm M."/>
            <person name="Cabau C."/>
            <person name="Klopp C."/>
            <person name="Thompson A.W."/>
            <person name="Robinson-Rechavi M."/>
            <person name="Braasch I."/>
            <person name="Lecointre G."/>
            <person name="Bobe J."/>
            <person name="Postlethwait J.H."/>
            <person name="Berthelot C."/>
            <person name="Roest Crollius H."/>
            <person name="Guiguen Y."/>
        </authorList>
    </citation>
    <scope>NUCLEOTIDE SEQUENCE</scope>
    <source>
        <strain evidence="2">WJC10195</strain>
    </source>
</reference>
<feature type="region of interest" description="Disordered" evidence="1">
    <location>
        <begin position="78"/>
        <end position="101"/>
    </location>
</feature>
<protein>
    <recommendedName>
        <fullName evidence="4">Reverse transcriptase domain-containing protein</fullName>
    </recommendedName>
</protein>